<evidence type="ECO:0000313" key="2">
    <source>
        <dbReference type="Proteomes" id="UP000001219"/>
    </source>
</evidence>
<name>D0L2I7_GORB4</name>
<accession>D0L2I7</accession>
<reference evidence="2" key="1">
    <citation type="submission" date="2009-10" db="EMBL/GenBank/DDBJ databases">
        <title>The complete chromosome of Gordonia bronchialis DSM 43247.</title>
        <authorList>
            <consortium name="US DOE Joint Genome Institute (JGI-PGF)"/>
            <person name="Lucas S."/>
            <person name="Copeland A."/>
            <person name="Lapidus A."/>
            <person name="Glavina del Rio T."/>
            <person name="Dalin E."/>
            <person name="Tice H."/>
            <person name="Bruce D."/>
            <person name="Goodwin L."/>
            <person name="Pitluck S."/>
            <person name="Kyrpides N."/>
            <person name="Mavromatis K."/>
            <person name="Ivanova N."/>
            <person name="Ovchinnikova G."/>
            <person name="Saunders E."/>
            <person name="Brettin T."/>
            <person name="Detter J.C."/>
            <person name="Han C."/>
            <person name="Larimer F."/>
            <person name="Land M."/>
            <person name="Hauser L."/>
            <person name="Markowitz V."/>
            <person name="Cheng J.-F."/>
            <person name="Hugenholtz P."/>
            <person name="Woyke T."/>
            <person name="Wu D."/>
            <person name="Jando M."/>
            <person name="Schneider S."/>
            <person name="Goeker M."/>
            <person name="Klenk H.-P."/>
            <person name="Eisen J.A."/>
        </authorList>
    </citation>
    <scope>NUCLEOTIDE SEQUENCE [LARGE SCALE GENOMIC DNA]</scope>
    <source>
        <strain evidence="2">ATCC 25592 / DSM 43247 / BCRC 13721 / JCM 3198 / KCTC 3076 / NBRC 16047 / NCTC 10667</strain>
    </source>
</reference>
<dbReference type="STRING" id="526226.Gbro_3706"/>
<dbReference type="RefSeq" id="WP_012835397.1">
    <property type="nucleotide sequence ID" value="NC_013441.1"/>
</dbReference>
<dbReference type="KEGG" id="gbr:Gbro_3706"/>
<dbReference type="Proteomes" id="UP000001219">
    <property type="component" value="Chromosome"/>
</dbReference>
<protein>
    <recommendedName>
        <fullName evidence="3">DUF4262 domain-containing protein</fullName>
    </recommendedName>
</protein>
<dbReference type="OrthoDB" id="511192at2"/>
<sequence>MPDHDLALRGLPRWHPDPLVRATLDRIRRYGWAVTAVGNECQHDSPTCVPPECAFAYTTGLRLHELPEMAIYGLDARTAGAVLNELGHLFHRHDWRAAVRGRVAVELDSLNVPVTLIELVDKSDLLITNAVYPDAPVVQAVWPDELGSYPWEDGYLLTPADQLVRGVYDADSRPEPGPRIIRSGAGLNRAQRRRVARRRA</sequence>
<reference evidence="1 2" key="2">
    <citation type="journal article" date="2010" name="Stand. Genomic Sci.">
        <title>Complete genome sequence of Gordonia bronchialis type strain (3410).</title>
        <authorList>
            <person name="Ivanova N."/>
            <person name="Sikorski J."/>
            <person name="Jando M."/>
            <person name="Lapidus A."/>
            <person name="Nolan M."/>
            <person name="Lucas S."/>
            <person name="Del Rio T.G."/>
            <person name="Tice H."/>
            <person name="Copeland A."/>
            <person name="Cheng J.F."/>
            <person name="Chen F."/>
            <person name="Bruce D."/>
            <person name="Goodwin L."/>
            <person name="Pitluck S."/>
            <person name="Mavromatis K."/>
            <person name="Ovchinnikova G."/>
            <person name="Pati A."/>
            <person name="Chen A."/>
            <person name="Palaniappan K."/>
            <person name="Land M."/>
            <person name="Hauser L."/>
            <person name="Chang Y.J."/>
            <person name="Jeffries C.D."/>
            <person name="Chain P."/>
            <person name="Saunders E."/>
            <person name="Han C."/>
            <person name="Detter J.C."/>
            <person name="Brettin T."/>
            <person name="Rohde M."/>
            <person name="Goker M."/>
            <person name="Bristow J."/>
            <person name="Eisen J.A."/>
            <person name="Markowitz V."/>
            <person name="Hugenholtz P."/>
            <person name="Klenk H.P."/>
            <person name="Kyrpides N.C."/>
        </authorList>
    </citation>
    <scope>NUCLEOTIDE SEQUENCE [LARGE SCALE GENOMIC DNA]</scope>
    <source>
        <strain evidence="2">ATCC 25592 / DSM 43247 / BCRC 13721 / JCM 3198 / KCTC 3076 / NBRC 16047 / NCTC 10667</strain>
    </source>
</reference>
<dbReference type="InterPro" id="IPR025358">
    <property type="entry name" value="DUF4262"/>
</dbReference>
<dbReference type="AlphaFoldDB" id="D0L2I7"/>
<dbReference type="Pfam" id="PF14081">
    <property type="entry name" value="DUF4262"/>
    <property type="match status" value="1"/>
</dbReference>
<proteinExistence type="predicted"/>
<gene>
    <name evidence="1" type="ordered locus">Gbro_3706</name>
</gene>
<dbReference type="EMBL" id="CP001802">
    <property type="protein sequence ID" value="ACY22890.1"/>
    <property type="molecule type" value="Genomic_DNA"/>
</dbReference>
<dbReference type="eggNOG" id="ENOG5033SSY">
    <property type="taxonomic scope" value="Bacteria"/>
</dbReference>
<evidence type="ECO:0008006" key="3">
    <source>
        <dbReference type="Google" id="ProtNLM"/>
    </source>
</evidence>
<dbReference type="HOGENOM" id="CLU_1324834_0_0_11"/>
<keyword evidence="2" id="KW-1185">Reference proteome</keyword>
<evidence type="ECO:0000313" key="1">
    <source>
        <dbReference type="EMBL" id="ACY22890.1"/>
    </source>
</evidence>
<organism evidence="1 2">
    <name type="scientific">Gordonia bronchialis (strain ATCC 25592 / DSM 43247 / BCRC 13721 / JCM 3198 / KCTC 3076 / NBRC 16047 / NCTC 10667)</name>
    <name type="common">Rhodococcus bronchialis</name>
    <dbReference type="NCBI Taxonomy" id="526226"/>
    <lineage>
        <taxon>Bacteria</taxon>
        <taxon>Bacillati</taxon>
        <taxon>Actinomycetota</taxon>
        <taxon>Actinomycetes</taxon>
        <taxon>Mycobacteriales</taxon>
        <taxon>Gordoniaceae</taxon>
        <taxon>Gordonia</taxon>
    </lineage>
</organism>